<keyword evidence="2" id="KW-1185">Reference proteome</keyword>
<protein>
    <submittedName>
        <fullName evidence="1">Uncharacterized protein</fullName>
    </submittedName>
</protein>
<proteinExistence type="predicted"/>
<reference evidence="1 2" key="1">
    <citation type="submission" date="2021-06" db="EMBL/GenBank/DDBJ databases">
        <title>Caerostris darwini draft genome.</title>
        <authorList>
            <person name="Kono N."/>
            <person name="Arakawa K."/>
        </authorList>
    </citation>
    <scope>NUCLEOTIDE SEQUENCE [LARGE SCALE GENOMIC DNA]</scope>
</reference>
<name>A0AAV4WLE3_9ARAC</name>
<dbReference type="EMBL" id="BPLQ01014784">
    <property type="protein sequence ID" value="GIY83138.1"/>
    <property type="molecule type" value="Genomic_DNA"/>
</dbReference>
<accession>A0AAV4WLE3</accession>
<evidence type="ECO:0000313" key="1">
    <source>
        <dbReference type="EMBL" id="GIY83138.1"/>
    </source>
</evidence>
<dbReference type="AlphaFoldDB" id="A0AAV4WLE3"/>
<gene>
    <name evidence="1" type="ORF">CDAR_205931</name>
</gene>
<organism evidence="1 2">
    <name type="scientific">Caerostris darwini</name>
    <dbReference type="NCBI Taxonomy" id="1538125"/>
    <lineage>
        <taxon>Eukaryota</taxon>
        <taxon>Metazoa</taxon>
        <taxon>Ecdysozoa</taxon>
        <taxon>Arthropoda</taxon>
        <taxon>Chelicerata</taxon>
        <taxon>Arachnida</taxon>
        <taxon>Araneae</taxon>
        <taxon>Araneomorphae</taxon>
        <taxon>Entelegynae</taxon>
        <taxon>Araneoidea</taxon>
        <taxon>Araneidae</taxon>
        <taxon>Caerostris</taxon>
    </lineage>
</organism>
<sequence>MRAERLAYWCAEPQGSSPTVQDTEDSSYHVCIEETPKSLIKLIFSHSVKLFRLGQISTRNRDGRTCKTPFKQSQRSDLNILKHCSFLQGRFES</sequence>
<evidence type="ECO:0000313" key="2">
    <source>
        <dbReference type="Proteomes" id="UP001054837"/>
    </source>
</evidence>
<comment type="caution">
    <text evidence="1">The sequence shown here is derived from an EMBL/GenBank/DDBJ whole genome shotgun (WGS) entry which is preliminary data.</text>
</comment>
<dbReference type="Proteomes" id="UP001054837">
    <property type="component" value="Unassembled WGS sequence"/>
</dbReference>